<name>A0AC35G1X0_9BILA</name>
<evidence type="ECO:0000313" key="2">
    <source>
        <dbReference type="WBParaSite" id="PS1159_v2.g23227.t1"/>
    </source>
</evidence>
<evidence type="ECO:0000313" key="1">
    <source>
        <dbReference type="Proteomes" id="UP000887580"/>
    </source>
</evidence>
<proteinExistence type="predicted"/>
<dbReference type="WBParaSite" id="PS1159_v2.g23227.t1">
    <property type="protein sequence ID" value="PS1159_v2.g23227.t1"/>
    <property type="gene ID" value="PS1159_v2.g23227"/>
</dbReference>
<protein>
    <submittedName>
        <fullName evidence="2">RuvB-like helicase</fullName>
    </submittedName>
</protein>
<dbReference type="Proteomes" id="UP000887580">
    <property type="component" value="Unplaced"/>
</dbReference>
<reference evidence="2" key="1">
    <citation type="submission" date="2022-11" db="UniProtKB">
        <authorList>
            <consortium name="WormBaseParasite"/>
        </authorList>
    </citation>
    <scope>IDENTIFICATION</scope>
</reference>
<accession>A0AC35G1X0</accession>
<organism evidence="1 2">
    <name type="scientific">Panagrolaimus sp. PS1159</name>
    <dbReference type="NCBI Taxonomy" id="55785"/>
    <lineage>
        <taxon>Eukaryota</taxon>
        <taxon>Metazoa</taxon>
        <taxon>Ecdysozoa</taxon>
        <taxon>Nematoda</taxon>
        <taxon>Chromadorea</taxon>
        <taxon>Rhabditida</taxon>
        <taxon>Tylenchina</taxon>
        <taxon>Panagrolaimomorpha</taxon>
        <taxon>Panagrolaimoidea</taxon>
        <taxon>Panagrolaimidae</taxon>
        <taxon>Panagrolaimus</taxon>
    </lineage>
</organism>
<sequence length="455" mass="49819">MSFAVDPSQIIVNEVPKMERIGVHSHISGLGLDEKLEPIKNDNQGMVGQIKARKAAGLIVKMIKEGKIAGRAILITGPPGTGKTALAMGISKAISSATPFVSMTASEVFSVDISKTEVLTQAIRKAIGITIAEKKNVIMGEVVSIETERPTSGLGRRTGKVTLKTTDMEAVFDIGSKMVESIIKERIAAGDIIRIDKSTGTVERLGRSSMRNRGYDAVSGLTNEVPCPSGEIEQHIEIVDTVALHEIDAINSRAQGYLTVFSGDTGEIKSEVREAVDKKINEWREQERARIIPGVLFIDEVHVLDLECFAFLNRAMEGEFAPIIVMATNKDFANIRGTSFRSAHGIPVDLLDRALIVRTNPYVSEEVYEILSIRARAEGIQIDESTLKGLCVIQKDTGSLRYAMQLITISDIIRSRTNATTVSPEHLKKAYGLFMDVDRMRKSLVQDASKFISYV</sequence>